<sequence length="54" mass="6744">MDSHSFYLQLQQLKQKYGNSTHRIWSEIQKWRELQIDLQDSLQKQHENMKLRKE</sequence>
<dbReference type="AlphaFoldDB" id="A0A4Y2QKV9"/>
<protein>
    <submittedName>
        <fullName evidence="1">Uncharacterized protein</fullName>
    </submittedName>
</protein>
<organism evidence="1 2">
    <name type="scientific">Araneus ventricosus</name>
    <name type="common">Orbweaver spider</name>
    <name type="synonym">Epeira ventricosa</name>
    <dbReference type="NCBI Taxonomy" id="182803"/>
    <lineage>
        <taxon>Eukaryota</taxon>
        <taxon>Metazoa</taxon>
        <taxon>Ecdysozoa</taxon>
        <taxon>Arthropoda</taxon>
        <taxon>Chelicerata</taxon>
        <taxon>Arachnida</taxon>
        <taxon>Araneae</taxon>
        <taxon>Araneomorphae</taxon>
        <taxon>Entelegynae</taxon>
        <taxon>Araneoidea</taxon>
        <taxon>Araneidae</taxon>
        <taxon>Araneus</taxon>
    </lineage>
</organism>
<evidence type="ECO:0000313" key="1">
    <source>
        <dbReference type="EMBL" id="GBN63896.1"/>
    </source>
</evidence>
<comment type="caution">
    <text evidence="1">The sequence shown here is derived from an EMBL/GenBank/DDBJ whole genome shotgun (WGS) entry which is preliminary data.</text>
</comment>
<keyword evidence="2" id="KW-1185">Reference proteome</keyword>
<reference evidence="1 2" key="1">
    <citation type="journal article" date="2019" name="Sci. Rep.">
        <title>Orb-weaving spider Araneus ventricosus genome elucidates the spidroin gene catalogue.</title>
        <authorList>
            <person name="Kono N."/>
            <person name="Nakamura H."/>
            <person name="Ohtoshi R."/>
            <person name="Moran D.A.P."/>
            <person name="Shinohara A."/>
            <person name="Yoshida Y."/>
            <person name="Fujiwara M."/>
            <person name="Mori M."/>
            <person name="Tomita M."/>
            <person name="Arakawa K."/>
        </authorList>
    </citation>
    <scope>NUCLEOTIDE SEQUENCE [LARGE SCALE GENOMIC DNA]</scope>
</reference>
<accession>A0A4Y2QKV9</accession>
<dbReference type="OrthoDB" id="6427809at2759"/>
<evidence type="ECO:0000313" key="2">
    <source>
        <dbReference type="Proteomes" id="UP000499080"/>
    </source>
</evidence>
<feature type="non-terminal residue" evidence="1">
    <location>
        <position position="54"/>
    </location>
</feature>
<proteinExistence type="predicted"/>
<dbReference type="EMBL" id="BGPR01139205">
    <property type="protein sequence ID" value="GBN63896.1"/>
    <property type="molecule type" value="Genomic_DNA"/>
</dbReference>
<dbReference type="Proteomes" id="UP000499080">
    <property type="component" value="Unassembled WGS sequence"/>
</dbReference>
<gene>
    <name evidence="1" type="ORF">AVEN_197468_1</name>
</gene>
<name>A0A4Y2QKV9_ARAVE</name>